<keyword evidence="5" id="KW-0418">Kinase</keyword>
<dbReference type="AlphaFoldDB" id="L0HCX1"/>
<organism evidence="12 13">
    <name type="scientific">Methanoregula formicica (strain DSM 22288 / NBRC 105244 / SMSP)</name>
    <dbReference type="NCBI Taxonomy" id="593750"/>
    <lineage>
        <taxon>Archaea</taxon>
        <taxon>Methanobacteriati</taxon>
        <taxon>Methanobacteriota</taxon>
        <taxon>Stenosarchaea group</taxon>
        <taxon>Methanomicrobia</taxon>
        <taxon>Methanomicrobiales</taxon>
        <taxon>Methanoregulaceae</taxon>
        <taxon>Methanoregula</taxon>
    </lineage>
</organism>
<dbReference type="PROSITE" id="PS50112">
    <property type="entry name" value="PAS"/>
    <property type="match status" value="3"/>
</dbReference>
<dbReference type="EC" id="2.7.13.3" evidence="2"/>
<dbReference type="GO" id="GO:0004673">
    <property type="term" value="F:protein histidine kinase activity"/>
    <property type="evidence" value="ECO:0007669"/>
    <property type="project" value="UniProtKB-EC"/>
</dbReference>
<evidence type="ECO:0000313" key="13">
    <source>
        <dbReference type="Proteomes" id="UP000010824"/>
    </source>
</evidence>
<evidence type="ECO:0000259" key="10">
    <source>
        <dbReference type="PROSITE" id="PS50112"/>
    </source>
</evidence>
<dbReference type="EMBL" id="CP003167">
    <property type="protein sequence ID" value="AGB01148.1"/>
    <property type="molecule type" value="Genomic_DNA"/>
</dbReference>
<dbReference type="SMART" id="SM00091">
    <property type="entry name" value="PAS"/>
    <property type="match status" value="4"/>
</dbReference>
<dbReference type="Pfam" id="PF13426">
    <property type="entry name" value="PAS_9"/>
    <property type="match status" value="2"/>
</dbReference>
<dbReference type="Pfam" id="PF00072">
    <property type="entry name" value="Response_reg"/>
    <property type="match status" value="1"/>
</dbReference>
<dbReference type="HOGENOM" id="CLU_000445_114_58_2"/>
<dbReference type="SUPFAM" id="SSF52172">
    <property type="entry name" value="CheY-like"/>
    <property type="match status" value="1"/>
</dbReference>
<evidence type="ECO:0000256" key="2">
    <source>
        <dbReference type="ARBA" id="ARBA00012438"/>
    </source>
</evidence>
<evidence type="ECO:0000259" key="8">
    <source>
        <dbReference type="PROSITE" id="PS50109"/>
    </source>
</evidence>
<dbReference type="CDD" id="cd00075">
    <property type="entry name" value="HATPase"/>
    <property type="match status" value="1"/>
</dbReference>
<dbReference type="KEGG" id="mfo:Metfor_0062"/>
<dbReference type="eggNOG" id="arCOG02353">
    <property type="taxonomic scope" value="Archaea"/>
</dbReference>
<dbReference type="GO" id="GO:0000160">
    <property type="term" value="P:phosphorelay signal transduction system"/>
    <property type="evidence" value="ECO:0007669"/>
    <property type="project" value="InterPro"/>
</dbReference>
<dbReference type="STRING" id="593750.Metfor_0062"/>
<feature type="coiled-coil region" evidence="7">
    <location>
        <begin position="417"/>
        <end position="469"/>
    </location>
</feature>
<dbReference type="Gene3D" id="3.40.50.2300">
    <property type="match status" value="1"/>
</dbReference>
<evidence type="ECO:0000256" key="3">
    <source>
        <dbReference type="ARBA" id="ARBA00022553"/>
    </source>
</evidence>
<dbReference type="SMART" id="SM00448">
    <property type="entry name" value="REC"/>
    <property type="match status" value="1"/>
</dbReference>
<dbReference type="InterPro" id="IPR000700">
    <property type="entry name" value="PAS-assoc_C"/>
</dbReference>
<dbReference type="InterPro" id="IPR001789">
    <property type="entry name" value="Sig_transdc_resp-reg_receiver"/>
</dbReference>
<evidence type="ECO:0000256" key="1">
    <source>
        <dbReference type="ARBA" id="ARBA00000085"/>
    </source>
</evidence>
<dbReference type="PROSITE" id="PS50110">
    <property type="entry name" value="RESPONSE_REGULATORY"/>
    <property type="match status" value="1"/>
</dbReference>
<gene>
    <name evidence="12" type="ordered locus">Metfor_0062</name>
</gene>
<protein>
    <recommendedName>
        <fullName evidence="2">histidine kinase</fullName>
        <ecNumber evidence="2">2.7.13.3</ecNumber>
    </recommendedName>
</protein>
<dbReference type="eggNOG" id="arCOG02350">
    <property type="taxonomic scope" value="Archaea"/>
</dbReference>
<evidence type="ECO:0000313" key="12">
    <source>
        <dbReference type="EMBL" id="AGB01148.1"/>
    </source>
</evidence>
<feature type="domain" description="PAS" evidence="10">
    <location>
        <begin position="137"/>
        <end position="183"/>
    </location>
</feature>
<evidence type="ECO:0000256" key="7">
    <source>
        <dbReference type="SAM" id="Coils"/>
    </source>
</evidence>
<dbReference type="Gene3D" id="3.30.565.10">
    <property type="entry name" value="Histidine kinase-like ATPase, C-terminal domain"/>
    <property type="match status" value="1"/>
</dbReference>
<sequence>MPDSIRVLYVDDESDLLEVGKLFLEESGEFSVTTIVSPKAALDLLHKEHFDAIISDYQMDELDGIRFLQAVRERFPIVPFILFTGRGREEVVIQALNNGADFYLQKGGDPEAQFAELAHKIRQAVRTKQAEQSLAENRDYLERIYASVQGGILIIDAKTHEILDLNPAAEKMMGRAKDQILGRVCHEFICPAEQGRCPITDLHLEVDNSERIILTADGGKRDIIKYVVPFNLHGRECLLETFLDNTERKQATDNLKEAYERLTVAEEELRQNYEAISKKELALRGREKQLAETNTYLSNLTSYAANPIVIWDVNSRITGFNKAFEKLTGFAESNVLGRDFDVLFPDESRKSSLDLVCRALFGEKWEGVEIPVKTIHGATRTVLWNSANIYAEDGITPVATIAMGTDITERKKAEVELLQSNTELHNAYEQIAQTEEELRQNYEQLSATEEELRQNYETLSHQEQALRESEEKFRVLVESSLDGIVITDFSGILLFSNAAAGRIVEAADYPSLIGKMNILEFIAPAFRPEVLRDFAQVMGGRDAYLVTYQLVTEKGRVIWAECIGRKITFGKIPAMLVSFRDVTSRKEAEEVLRESEKKFVTVFQNNPVPLTLTSADGGMFADVNEAFLSSTGYLREEVIGKTPRELGLFVSPDDIPRLVTELRTKHQVSGMDLPCRTKNGEVRICRFSSRIIMMGSTPHVISTVEDVSERMKTEEALQQANKKLHLLSSITRHDIKNQLMTLDGYISLIDKKSPAGCEQEIARLRKVSRQISSMIQFTKDYQQVGITSPVWTDLRSLVDDAKKGVSQMTATVGNDIPAGAEIYADPLIAKVFFNLVDNAVRHGGSVTTIRFSLASRNGDSTIVCEDDGTGIAPEMRKKLFRKGFGKNNGFGLFLSREVLDITGITIQETGEPGKGARFEMNIPKESFRMAAGKDNRSLPAIP</sequence>
<dbReference type="OrthoDB" id="230688at2157"/>
<dbReference type="GeneID" id="25397754"/>
<dbReference type="InterPro" id="IPR013767">
    <property type="entry name" value="PAS_fold"/>
</dbReference>
<dbReference type="PANTHER" id="PTHR43304">
    <property type="entry name" value="PHYTOCHROME-LIKE PROTEIN CPH1"/>
    <property type="match status" value="1"/>
</dbReference>
<dbReference type="InterPro" id="IPR000014">
    <property type="entry name" value="PAS"/>
</dbReference>
<accession>L0HCX1</accession>
<dbReference type="SMART" id="SM00387">
    <property type="entry name" value="HATPase_c"/>
    <property type="match status" value="1"/>
</dbReference>
<dbReference type="Pfam" id="PF00989">
    <property type="entry name" value="PAS"/>
    <property type="match status" value="2"/>
</dbReference>
<evidence type="ECO:0000256" key="5">
    <source>
        <dbReference type="ARBA" id="ARBA00022777"/>
    </source>
</evidence>
<dbReference type="InParanoid" id="L0HCX1"/>
<dbReference type="Gene3D" id="3.30.450.20">
    <property type="entry name" value="PAS domain"/>
    <property type="match status" value="4"/>
</dbReference>
<dbReference type="PANTHER" id="PTHR43304:SF1">
    <property type="entry name" value="PAC DOMAIN-CONTAINING PROTEIN"/>
    <property type="match status" value="1"/>
</dbReference>
<reference evidence="13" key="1">
    <citation type="submission" date="2011-12" db="EMBL/GenBank/DDBJ databases">
        <title>Complete sequence of Methanoregula formicicum SMSP.</title>
        <authorList>
            <person name="Lucas S."/>
            <person name="Han J."/>
            <person name="Lapidus A."/>
            <person name="Cheng J.-F."/>
            <person name="Goodwin L."/>
            <person name="Pitluck S."/>
            <person name="Peters L."/>
            <person name="Ovchinnikova G."/>
            <person name="Teshima H."/>
            <person name="Detter J.C."/>
            <person name="Han C."/>
            <person name="Tapia R."/>
            <person name="Land M."/>
            <person name="Hauser L."/>
            <person name="Kyrpides N."/>
            <person name="Ivanova N."/>
            <person name="Pagani I."/>
            <person name="Imachi H."/>
            <person name="Tamaki H."/>
            <person name="Sekiguchi Y."/>
            <person name="Kamagata Y."/>
            <person name="Cadillo-Quiroz H."/>
            <person name="Zinder S."/>
            <person name="Liu W.-T."/>
            <person name="Woyke T."/>
        </authorList>
    </citation>
    <scope>NUCLEOTIDE SEQUENCE [LARGE SCALE GENOMIC DNA]</scope>
    <source>
        <strain evidence="13">DSM 22288 / NBRC 105244 / SMSP</strain>
    </source>
</reference>
<dbReference type="InterPro" id="IPR011006">
    <property type="entry name" value="CheY-like_superfamily"/>
</dbReference>
<dbReference type="PROSITE" id="PS50113">
    <property type="entry name" value="PAC"/>
    <property type="match status" value="2"/>
</dbReference>
<feature type="modified residue" description="4-aspartylphosphate" evidence="6">
    <location>
        <position position="56"/>
    </location>
</feature>
<dbReference type="PROSITE" id="PS50109">
    <property type="entry name" value="HIS_KIN"/>
    <property type="match status" value="1"/>
</dbReference>
<feature type="domain" description="PAC" evidence="11">
    <location>
        <begin position="544"/>
        <end position="594"/>
    </location>
</feature>
<dbReference type="InterPro" id="IPR052162">
    <property type="entry name" value="Sensor_kinase/Photoreceptor"/>
</dbReference>
<feature type="domain" description="PAS" evidence="10">
    <location>
        <begin position="595"/>
        <end position="663"/>
    </location>
</feature>
<evidence type="ECO:0000256" key="4">
    <source>
        <dbReference type="ARBA" id="ARBA00022679"/>
    </source>
</evidence>
<dbReference type="eggNOG" id="arCOG02385">
    <property type="taxonomic scope" value="Archaea"/>
</dbReference>
<dbReference type="CDD" id="cd00156">
    <property type="entry name" value="REC"/>
    <property type="match status" value="1"/>
</dbReference>
<keyword evidence="7" id="KW-0175">Coiled coil</keyword>
<feature type="domain" description="PAC" evidence="11">
    <location>
        <begin position="366"/>
        <end position="419"/>
    </location>
</feature>
<dbReference type="Pfam" id="PF02518">
    <property type="entry name" value="HATPase_c"/>
    <property type="match status" value="1"/>
</dbReference>
<dbReference type="InterPro" id="IPR003594">
    <property type="entry name" value="HATPase_dom"/>
</dbReference>
<dbReference type="InterPro" id="IPR005467">
    <property type="entry name" value="His_kinase_dom"/>
</dbReference>
<comment type="catalytic activity">
    <reaction evidence="1">
        <text>ATP + protein L-histidine = ADP + protein N-phospho-L-histidine.</text>
        <dbReference type="EC" id="2.7.13.3"/>
    </reaction>
</comment>
<dbReference type="RefSeq" id="WP_015284112.1">
    <property type="nucleotide sequence ID" value="NC_019943.1"/>
</dbReference>
<proteinExistence type="predicted"/>
<feature type="domain" description="Response regulatory" evidence="9">
    <location>
        <begin position="6"/>
        <end position="121"/>
    </location>
</feature>
<dbReference type="eggNOG" id="arCOG06193">
    <property type="taxonomic scope" value="Archaea"/>
</dbReference>
<feature type="coiled-coil region" evidence="7">
    <location>
        <begin position="248"/>
        <end position="279"/>
    </location>
</feature>
<dbReference type="Proteomes" id="UP000010824">
    <property type="component" value="Chromosome"/>
</dbReference>
<dbReference type="SMART" id="SM00086">
    <property type="entry name" value="PAC"/>
    <property type="match status" value="3"/>
</dbReference>
<feature type="domain" description="Histidine kinase" evidence="8">
    <location>
        <begin position="730"/>
        <end position="926"/>
    </location>
</feature>
<dbReference type="NCBIfam" id="TIGR00229">
    <property type="entry name" value="sensory_box"/>
    <property type="match status" value="4"/>
</dbReference>
<reference evidence="12 13" key="2">
    <citation type="journal article" date="2014" name="Genome Announc.">
        <title>Complete Genome Sequence of Methanoregula formicica SMSPT, a Mesophilic Hydrogenotrophic Methanogen Isolated from a Methanogenic Upflow Anaerobic Sludge Blanket Reactor.</title>
        <authorList>
            <person name="Yamamoto K."/>
            <person name="Tamaki H."/>
            <person name="Cadillo-Quiroz H."/>
            <person name="Imachi H."/>
            <person name="Kyrpides N."/>
            <person name="Woyke T."/>
            <person name="Goodwin L."/>
            <person name="Zinder S.H."/>
            <person name="Kamagata Y."/>
            <person name="Liu W.T."/>
        </authorList>
    </citation>
    <scope>NUCLEOTIDE SEQUENCE [LARGE SCALE GENOMIC DNA]</scope>
    <source>
        <strain evidence="13">DSM 22288 / NBRC 105244 / SMSP</strain>
    </source>
</reference>
<dbReference type="SUPFAM" id="SSF55785">
    <property type="entry name" value="PYP-like sensor domain (PAS domain)"/>
    <property type="match status" value="4"/>
</dbReference>
<evidence type="ECO:0000259" key="11">
    <source>
        <dbReference type="PROSITE" id="PS50113"/>
    </source>
</evidence>
<dbReference type="InterPro" id="IPR035965">
    <property type="entry name" value="PAS-like_dom_sf"/>
</dbReference>
<keyword evidence="3 6" id="KW-0597">Phosphoprotein</keyword>
<dbReference type="InterPro" id="IPR036890">
    <property type="entry name" value="HATPase_C_sf"/>
</dbReference>
<dbReference type="SUPFAM" id="SSF55874">
    <property type="entry name" value="ATPase domain of HSP90 chaperone/DNA topoisomerase II/histidine kinase"/>
    <property type="match status" value="1"/>
</dbReference>
<feature type="domain" description="PAS" evidence="10">
    <location>
        <begin position="293"/>
        <end position="347"/>
    </location>
</feature>
<keyword evidence="13" id="KW-1185">Reference proteome</keyword>
<keyword evidence="4" id="KW-0808">Transferase</keyword>
<dbReference type="GO" id="GO:0006355">
    <property type="term" value="P:regulation of DNA-templated transcription"/>
    <property type="evidence" value="ECO:0007669"/>
    <property type="project" value="InterPro"/>
</dbReference>
<evidence type="ECO:0000259" key="9">
    <source>
        <dbReference type="PROSITE" id="PS50110"/>
    </source>
</evidence>
<evidence type="ECO:0000256" key="6">
    <source>
        <dbReference type="PROSITE-ProRule" id="PRU00169"/>
    </source>
</evidence>
<dbReference type="CDD" id="cd00130">
    <property type="entry name" value="PAS"/>
    <property type="match status" value="4"/>
</dbReference>
<dbReference type="InterPro" id="IPR001610">
    <property type="entry name" value="PAC"/>
</dbReference>
<dbReference type="eggNOG" id="arCOG02348">
    <property type="taxonomic scope" value="Archaea"/>
</dbReference>
<name>L0HCX1_METFS</name>